<dbReference type="EMBL" id="LR536450">
    <property type="protein sequence ID" value="VFU07371.1"/>
    <property type="molecule type" value="Genomic_DNA"/>
</dbReference>
<name>A0A4V6IM81_METTU</name>
<reference evidence="1 2" key="1">
    <citation type="submission" date="2019-03" db="EMBL/GenBank/DDBJ databases">
        <authorList>
            <person name="Kox A.R. M."/>
        </authorList>
    </citation>
    <scope>NUCLEOTIDE SEQUENCE [LARGE SCALE GENOMIC DNA]</scope>
    <source>
        <strain evidence="1">MTUNDRAET4 annotated genome</strain>
    </source>
</reference>
<accession>A0A4V6IM81</accession>
<proteinExistence type="predicted"/>
<sequence>MRAIEILAEAIGKARLEPKLAEAIALRALWSVALAARPKPAPR</sequence>
<protein>
    <submittedName>
        <fullName evidence="1">Uncharacterized protein</fullName>
    </submittedName>
</protein>
<evidence type="ECO:0000313" key="1">
    <source>
        <dbReference type="EMBL" id="VFU07371.1"/>
    </source>
</evidence>
<evidence type="ECO:0000313" key="2">
    <source>
        <dbReference type="Proteomes" id="UP000294360"/>
    </source>
</evidence>
<dbReference type="KEGG" id="mtun:MTUNDRAET4_0478"/>
<organism evidence="1 2">
    <name type="scientific">Methylocella tundrae</name>
    <dbReference type="NCBI Taxonomy" id="227605"/>
    <lineage>
        <taxon>Bacteria</taxon>
        <taxon>Pseudomonadati</taxon>
        <taxon>Pseudomonadota</taxon>
        <taxon>Alphaproteobacteria</taxon>
        <taxon>Hyphomicrobiales</taxon>
        <taxon>Beijerinckiaceae</taxon>
        <taxon>Methylocella</taxon>
    </lineage>
</organism>
<gene>
    <name evidence="1" type="ORF">MTUNDRAET4_0478</name>
</gene>
<dbReference type="Proteomes" id="UP000294360">
    <property type="component" value="Chromosome"/>
</dbReference>
<dbReference type="AlphaFoldDB" id="A0A4V6IM81"/>